<keyword evidence="11" id="KW-0408">Iron</keyword>
<evidence type="ECO:0000256" key="4">
    <source>
        <dbReference type="ARBA" id="ARBA00022475"/>
    </source>
</evidence>
<keyword evidence="9" id="KW-0274">FAD</keyword>
<evidence type="ECO:0000259" key="17">
    <source>
        <dbReference type="PROSITE" id="PS51384"/>
    </source>
</evidence>
<comment type="caution">
    <text evidence="18">The sequence shown here is derived from an EMBL/GenBank/DDBJ whole genome shotgun (WGS) entry which is preliminary data.</text>
</comment>
<dbReference type="SMART" id="SM00900">
    <property type="entry name" value="FMN_bind"/>
    <property type="match status" value="1"/>
</dbReference>
<dbReference type="PRINTS" id="PR00371">
    <property type="entry name" value="FPNCR"/>
</dbReference>
<dbReference type="InterPro" id="IPR001709">
    <property type="entry name" value="Flavoprot_Pyr_Nucl_cyt_Rdtase"/>
</dbReference>
<dbReference type="CDD" id="cd06188">
    <property type="entry name" value="NADH_quinone_reductase"/>
    <property type="match status" value="1"/>
</dbReference>
<dbReference type="InterPro" id="IPR007329">
    <property type="entry name" value="FMN-bd"/>
</dbReference>
<dbReference type="GO" id="GO:0005886">
    <property type="term" value="C:plasma membrane"/>
    <property type="evidence" value="ECO:0007669"/>
    <property type="project" value="UniProtKB-SubCell"/>
</dbReference>
<evidence type="ECO:0000256" key="6">
    <source>
        <dbReference type="ARBA" id="ARBA00022630"/>
    </source>
</evidence>
<keyword evidence="3" id="KW-0813">Transport</keyword>
<dbReference type="GO" id="GO:0010181">
    <property type="term" value="F:FMN binding"/>
    <property type="evidence" value="ECO:0007669"/>
    <property type="project" value="InterPro"/>
</dbReference>
<dbReference type="GO" id="GO:0051537">
    <property type="term" value="F:2 iron, 2 sulfur cluster binding"/>
    <property type="evidence" value="ECO:0007669"/>
    <property type="project" value="UniProtKB-KW"/>
</dbReference>
<dbReference type="Gene3D" id="2.40.30.10">
    <property type="entry name" value="Translation factors"/>
    <property type="match status" value="1"/>
</dbReference>
<dbReference type="InterPro" id="IPR017938">
    <property type="entry name" value="Riboflavin_synthase-like_b-brl"/>
</dbReference>
<dbReference type="GO" id="GO:0006814">
    <property type="term" value="P:sodium ion transport"/>
    <property type="evidence" value="ECO:0007669"/>
    <property type="project" value="InterPro"/>
</dbReference>
<evidence type="ECO:0000256" key="8">
    <source>
        <dbReference type="ARBA" id="ARBA00022723"/>
    </source>
</evidence>
<keyword evidence="6" id="KW-0285">Flavoprotein</keyword>
<comment type="cofactor">
    <cofactor evidence="1">
        <name>FAD</name>
        <dbReference type="ChEBI" id="CHEBI:57692"/>
    </cofactor>
</comment>
<keyword evidence="15" id="KW-0830">Ubiquinone</keyword>
<dbReference type="GO" id="GO:0016655">
    <property type="term" value="F:oxidoreductase activity, acting on NAD(P)H, quinone or similar compound as acceptor"/>
    <property type="evidence" value="ECO:0007669"/>
    <property type="project" value="InterPro"/>
</dbReference>
<dbReference type="Pfam" id="PF04205">
    <property type="entry name" value="FMN_bind"/>
    <property type="match status" value="1"/>
</dbReference>
<proteinExistence type="predicted"/>
<dbReference type="NCBIfam" id="TIGR01938">
    <property type="entry name" value="nqrC"/>
    <property type="match status" value="1"/>
</dbReference>
<dbReference type="SUPFAM" id="SSF63380">
    <property type="entry name" value="Riboflavin synthase domain-like"/>
    <property type="match status" value="1"/>
</dbReference>
<keyword evidence="7" id="KW-0001">2Fe-2S</keyword>
<evidence type="ECO:0000313" key="18">
    <source>
        <dbReference type="EMBL" id="PFX12720.1"/>
    </source>
</evidence>
<evidence type="ECO:0000256" key="10">
    <source>
        <dbReference type="ARBA" id="ARBA00022967"/>
    </source>
</evidence>
<evidence type="ECO:0000256" key="12">
    <source>
        <dbReference type="ARBA" id="ARBA00023014"/>
    </source>
</evidence>
<keyword evidence="4" id="KW-1003">Cell membrane</keyword>
<evidence type="ECO:0000256" key="11">
    <source>
        <dbReference type="ARBA" id="ARBA00023004"/>
    </source>
</evidence>
<dbReference type="InterPro" id="IPR001433">
    <property type="entry name" value="OxRdtase_FAD/NAD-bd"/>
</dbReference>
<dbReference type="STRING" id="50429.A0A2B4R895"/>
<keyword evidence="10" id="KW-1278">Translocase</keyword>
<comment type="subcellular location">
    <subcellularLocation>
        <location evidence="2">Cell inner membrane</location>
    </subcellularLocation>
</comment>
<evidence type="ECO:0000256" key="2">
    <source>
        <dbReference type="ARBA" id="ARBA00004533"/>
    </source>
</evidence>
<keyword evidence="16" id="KW-0472">Membrane</keyword>
<dbReference type="SUPFAM" id="SSF52343">
    <property type="entry name" value="Ferredoxin reductase-like, C-terminal NADP-linked domain"/>
    <property type="match status" value="1"/>
</dbReference>
<dbReference type="OrthoDB" id="432685at2759"/>
<keyword evidence="13" id="KW-0520">NAD</keyword>
<dbReference type="InterPro" id="IPR039261">
    <property type="entry name" value="FNR_nucleotide-bd"/>
</dbReference>
<dbReference type="EMBL" id="LSMT01001217">
    <property type="protein sequence ID" value="PFX12720.1"/>
    <property type="molecule type" value="Genomic_DNA"/>
</dbReference>
<protein>
    <submittedName>
        <fullName evidence="18">Na(+)-translocating NADH-quinone reductase subunit F</fullName>
    </submittedName>
</protein>
<dbReference type="InterPro" id="IPR010205">
    <property type="entry name" value="NqrF"/>
</dbReference>
<dbReference type="InterPro" id="IPR010204">
    <property type="entry name" value="NqrC"/>
</dbReference>
<evidence type="ECO:0000256" key="9">
    <source>
        <dbReference type="ARBA" id="ARBA00022827"/>
    </source>
</evidence>
<evidence type="ECO:0000256" key="5">
    <source>
        <dbReference type="ARBA" id="ARBA00022519"/>
    </source>
</evidence>
<dbReference type="Gene3D" id="3.40.50.80">
    <property type="entry name" value="Nucleotide-binding domain of ferredoxin-NADP reductase (FNR) module"/>
    <property type="match status" value="1"/>
</dbReference>
<name>A0A2B4R895_STYPI</name>
<evidence type="ECO:0000256" key="3">
    <source>
        <dbReference type="ARBA" id="ARBA00022448"/>
    </source>
</evidence>
<feature type="domain" description="FAD-binding FR-type" evidence="17">
    <location>
        <begin position="12"/>
        <end position="165"/>
    </location>
</feature>
<reference evidence="18" key="1">
    <citation type="journal article" date="2017" name="J. ISSAAS">
        <title>Comparative analysis of the genomes of Stylophora pistillata and Acropora digitifera provides evidence for extensive differences between species of corals.</title>
        <authorList>
            <person name="Voolstra C.R."/>
            <person name="Li Y."/>
            <person name="Liew Y.J."/>
            <person name="Baumgarten S."/>
            <person name="Zoccola D."/>
            <person name="Flot J.-F."/>
            <person name="Tambutte S."/>
            <person name="Allemand D."/>
            <person name="Aranda M."/>
        </authorList>
    </citation>
    <scope>NUCLEOTIDE SEQUENCE</scope>
    <source>
        <strain evidence="18">CSM Monaco</strain>
        <tissue evidence="18">Whole animal</tissue>
    </source>
</reference>
<keyword evidence="5" id="KW-0997">Cell inner membrane</keyword>
<keyword evidence="12" id="KW-0411">Iron-sulfur</keyword>
<dbReference type="InterPro" id="IPR017927">
    <property type="entry name" value="FAD-bd_FR_type"/>
</dbReference>
<organism evidence="18">
    <name type="scientific">Stylophora pistillata</name>
    <name type="common">Smooth cauliflower coral</name>
    <dbReference type="NCBI Taxonomy" id="50429"/>
    <lineage>
        <taxon>Eukaryota</taxon>
        <taxon>Metazoa</taxon>
        <taxon>Cnidaria</taxon>
        <taxon>Anthozoa</taxon>
        <taxon>Hexacorallia</taxon>
        <taxon>Scleractinia</taxon>
        <taxon>Astrocoeniina</taxon>
        <taxon>Pocilloporidae</taxon>
        <taxon>Stylophora</taxon>
    </lineage>
</organism>
<dbReference type="GO" id="GO:0046872">
    <property type="term" value="F:metal ion binding"/>
    <property type="evidence" value="ECO:0007669"/>
    <property type="project" value="UniProtKB-KW"/>
</dbReference>
<sequence>MEVSIPEEIFGIKKWEAKVVRNYNVASFIKEFVVEIPEDMDYKAGGYIQIEIPKTEVDFKEIDITAHPQDHPGEPEKFQQEWDKFGLWPLVMKNPENVERAYSMASFPAEGREIMLNVRIATPPWDRAKNAWADVNPGIASSYVFSKKPGDTVTISGPYGEFFINEDSDAEMIYVGGGAGMAPMRSHLYHLFHTMKTDRKVSYWYGGRSRRELFYLHYFEALEKEFPNFKIHLVLSEPLEEDNWKEKKDINDKEGDGFKGFVHQALIDNYLKDHEAPEDIEFYFCGPPMMNQAVIKMCDDFGVPPENIRAEKMQKIIETIGVSVSREDAQKAFDTYIKQSLSLKQDGTNDKSVKAFDISLKKELKKDATSQRFPIYIAEKEGAKYYIVPLYGAGLWDAIWGYIALDSDKNTIVGASFDHKGETPGLGAEITTDWFQKQFKGKKLFSNENKFVSVKTVKGGAPSGDFHSVDAISGGTITSDGVSAMIDERLSRYLPYLKK</sequence>
<keyword evidence="8" id="KW-0479">Metal-binding</keyword>
<evidence type="ECO:0000256" key="1">
    <source>
        <dbReference type="ARBA" id="ARBA00001974"/>
    </source>
</evidence>
<dbReference type="Pfam" id="PF00175">
    <property type="entry name" value="NAD_binding_1"/>
    <property type="match status" value="1"/>
</dbReference>
<dbReference type="PANTHER" id="PTHR43644">
    <property type="entry name" value="NA(+)-TRANSLOCATING NADH-QUINONE REDUCTASE SUBUNIT"/>
    <property type="match status" value="1"/>
</dbReference>
<keyword evidence="14" id="KW-0406">Ion transport</keyword>
<evidence type="ECO:0000256" key="14">
    <source>
        <dbReference type="ARBA" id="ARBA00023065"/>
    </source>
</evidence>
<evidence type="ECO:0000256" key="16">
    <source>
        <dbReference type="ARBA" id="ARBA00023136"/>
    </source>
</evidence>
<dbReference type="PANTHER" id="PTHR43644:SF1">
    <property type="entry name" value="NAD(P)H-FLAVIN REDUCTASE"/>
    <property type="match status" value="1"/>
</dbReference>
<evidence type="ECO:0000256" key="7">
    <source>
        <dbReference type="ARBA" id="ARBA00022714"/>
    </source>
</evidence>
<dbReference type="NCBIfam" id="TIGR01941">
    <property type="entry name" value="nqrF"/>
    <property type="match status" value="1"/>
</dbReference>
<dbReference type="PROSITE" id="PS51384">
    <property type="entry name" value="FAD_FR"/>
    <property type="match status" value="1"/>
</dbReference>
<gene>
    <name evidence="18" type="primary">nqrF</name>
    <name evidence="18" type="ORF">AWC38_SpisGene23274</name>
</gene>
<dbReference type="AlphaFoldDB" id="A0A2B4R895"/>
<evidence type="ECO:0000256" key="15">
    <source>
        <dbReference type="ARBA" id="ARBA00023075"/>
    </source>
</evidence>
<dbReference type="FunFam" id="3.40.50.80:FF:000014">
    <property type="entry name" value="Na(+)-translocating NADH-quinone reductase subunit F"/>
    <property type="match status" value="1"/>
</dbReference>
<evidence type="ECO:0000256" key="13">
    <source>
        <dbReference type="ARBA" id="ARBA00023027"/>
    </source>
</evidence>
<accession>A0A2B4R895</accession>